<evidence type="ECO:0000313" key="1">
    <source>
        <dbReference type="EMBL" id="KAG8627296.1"/>
    </source>
</evidence>
<gene>
    <name evidence="1" type="ORF">KVT40_004779</name>
</gene>
<accession>A0A8K0KZX7</accession>
<comment type="caution">
    <text evidence="1">The sequence shown here is derived from an EMBL/GenBank/DDBJ whole genome shotgun (WGS) entry which is preliminary data.</text>
</comment>
<organism evidence="1 2">
    <name type="scientific">Elsinoe batatas</name>
    <dbReference type="NCBI Taxonomy" id="2601811"/>
    <lineage>
        <taxon>Eukaryota</taxon>
        <taxon>Fungi</taxon>
        <taxon>Dikarya</taxon>
        <taxon>Ascomycota</taxon>
        <taxon>Pezizomycotina</taxon>
        <taxon>Dothideomycetes</taxon>
        <taxon>Dothideomycetidae</taxon>
        <taxon>Myriangiales</taxon>
        <taxon>Elsinoaceae</taxon>
        <taxon>Elsinoe</taxon>
    </lineage>
</organism>
<sequence>MVLTQAVDLPLHHHHLTSLLPFYTSHPLPSKMADKGFNEAIKVHMMRHMSCKVWAQMSGRKAFVAVVEPPKKFTPPPPFPPPRYDLKDKWVEALIWSGWYGQG</sequence>
<reference evidence="1" key="1">
    <citation type="submission" date="2021-07" db="EMBL/GenBank/DDBJ databases">
        <title>Elsinoe batatas strain:CRI-CJ2 Genome sequencing and assembly.</title>
        <authorList>
            <person name="Huang L."/>
        </authorList>
    </citation>
    <scope>NUCLEOTIDE SEQUENCE</scope>
    <source>
        <strain evidence="1">CRI-CJ2</strain>
    </source>
</reference>
<protein>
    <submittedName>
        <fullName evidence="1">Uncharacterized protein</fullName>
    </submittedName>
</protein>
<dbReference type="AlphaFoldDB" id="A0A8K0KZX7"/>
<dbReference type="Proteomes" id="UP000809789">
    <property type="component" value="Unassembled WGS sequence"/>
</dbReference>
<evidence type="ECO:0000313" key="2">
    <source>
        <dbReference type="Proteomes" id="UP000809789"/>
    </source>
</evidence>
<proteinExistence type="predicted"/>
<dbReference type="EMBL" id="JAESVG020000005">
    <property type="protein sequence ID" value="KAG8627296.1"/>
    <property type="molecule type" value="Genomic_DNA"/>
</dbReference>
<name>A0A8K0KZX7_9PEZI</name>
<keyword evidence="2" id="KW-1185">Reference proteome</keyword>